<accession>G8NQF6</accession>
<dbReference type="EMBL" id="CP003130">
    <property type="protein sequence ID" value="AEU36105.1"/>
    <property type="molecule type" value="Genomic_DNA"/>
</dbReference>
<dbReference type="Pfam" id="PF01797">
    <property type="entry name" value="Y1_Tnp"/>
    <property type="match status" value="1"/>
</dbReference>
<dbReference type="InterPro" id="IPR002686">
    <property type="entry name" value="Transposase_17"/>
</dbReference>
<dbReference type="InterPro" id="IPR036515">
    <property type="entry name" value="Transposase_17_sf"/>
</dbReference>
<dbReference type="AlphaFoldDB" id="G8NQF6"/>
<dbReference type="STRING" id="682795.AciX8_1767"/>
<name>G8NQF6_GRAMM</name>
<feature type="transmembrane region" description="Helical" evidence="1">
    <location>
        <begin position="101"/>
        <end position="122"/>
    </location>
</feature>
<evidence type="ECO:0000313" key="3">
    <source>
        <dbReference type="EMBL" id="AEU36105.1"/>
    </source>
</evidence>
<dbReference type="KEGG" id="gma:AciX8_1767"/>
<dbReference type="RefSeq" id="WP_014264984.1">
    <property type="nucleotide sequence ID" value="NC_016631.1"/>
</dbReference>
<sequence>MPKDLVRYQQTGNLHLVTFSCYRRLPYLGTPAIRELFERSLEKMRMKYDFYINAYVVMPEHVHLLINEPKRAILVKTLQALKISAQAGAYIRNPFGCRHEWGAGVHMIATFAALMFMFVGAVRTSRAHLTA</sequence>
<dbReference type="GO" id="GO:0003677">
    <property type="term" value="F:DNA binding"/>
    <property type="evidence" value="ECO:0007669"/>
    <property type="project" value="InterPro"/>
</dbReference>
<dbReference type="GO" id="GO:0004803">
    <property type="term" value="F:transposase activity"/>
    <property type="evidence" value="ECO:0007669"/>
    <property type="project" value="InterPro"/>
</dbReference>
<dbReference type="HOGENOM" id="CLU_1924609_0_0_0"/>
<evidence type="ECO:0000256" key="1">
    <source>
        <dbReference type="SAM" id="Phobius"/>
    </source>
</evidence>
<keyword evidence="1" id="KW-0812">Transmembrane</keyword>
<proteinExistence type="predicted"/>
<keyword evidence="4" id="KW-1185">Reference proteome</keyword>
<gene>
    <name evidence="3" type="ordered locus">AciX8_1767</name>
</gene>
<dbReference type="Gene3D" id="3.30.70.1290">
    <property type="entry name" value="Transposase IS200-like"/>
    <property type="match status" value="1"/>
</dbReference>
<dbReference type="Proteomes" id="UP000007113">
    <property type="component" value="Chromosome"/>
</dbReference>
<dbReference type="eggNOG" id="COG1943">
    <property type="taxonomic scope" value="Bacteria"/>
</dbReference>
<keyword evidence="1" id="KW-0472">Membrane</keyword>
<reference evidence="3 4" key="1">
    <citation type="submission" date="2011-11" db="EMBL/GenBank/DDBJ databases">
        <title>Complete sequence of Granulicella mallensis MP5ACTX8.</title>
        <authorList>
            <consortium name="US DOE Joint Genome Institute"/>
            <person name="Lucas S."/>
            <person name="Copeland A."/>
            <person name="Lapidus A."/>
            <person name="Cheng J.-F."/>
            <person name="Goodwin L."/>
            <person name="Pitluck S."/>
            <person name="Peters L."/>
            <person name="Lu M."/>
            <person name="Detter J.C."/>
            <person name="Han C."/>
            <person name="Tapia R."/>
            <person name="Land M."/>
            <person name="Hauser L."/>
            <person name="Kyrpides N."/>
            <person name="Ivanova N."/>
            <person name="Mikhailova N."/>
            <person name="Pagani I."/>
            <person name="Rawat S."/>
            <person name="Mannisto M."/>
            <person name="Haggblom M."/>
            <person name="Woyke T."/>
        </authorList>
    </citation>
    <scope>NUCLEOTIDE SEQUENCE [LARGE SCALE GENOMIC DNA]</scope>
    <source>
        <strain evidence="4">ATCC BAA-1857 / DSM 23137 / MP5ACTX8</strain>
    </source>
</reference>
<keyword evidence="1" id="KW-1133">Transmembrane helix</keyword>
<protein>
    <submittedName>
        <fullName evidence="3">Transposase IS200-family protein</fullName>
    </submittedName>
</protein>
<dbReference type="SUPFAM" id="SSF143422">
    <property type="entry name" value="Transposase IS200-like"/>
    <property type="match status" value="1"/>
</dbReference>
<dbReference type="GO" id="GO:0006313">
    <property type="term" value="P:DNA transposition"/>
    <property type="evidence" value="ECO:0007669"/>
    <property type="project" value="InterPro"/>
</dbReference>
<dbReference type="PROSITE" id="PS51257">
    <property type="entry name" value="PROKAR_LIPOPROTEIN"/>
    <property type="match status" value="1"/>
</dbReference>
<dbReference type="SMART" id="SM01321">
    <property type="entry name" value="Y1_Tnp"/>
    <property type="match status" value="1"/>
</dbReference>
<feature type="domain" description="Transposase IS200-like" evidence="2">
    <location>
        <begin position="10"/>
        <end position="116"/>
    </location>
</feature>
<evidence type="ECO:0000259" key="2">
    <source>
        <dbReference type="SMART" id="SM01321"/>
    </source>
</evidence>
<evidence type="ECO:0000313" key="4">
    <source>
        <dbReference type="Proteomes" id="UP000007113"/>
    </source>
</evidence>
<organism evidence="3 4">
    <name type="scientific">Granulicella mallensis (strain ATCC BAA-1857 / DSM 23137 / MP5ACTX8)</name>
    <dbReference type="NCBI Taxonomy" id="682795"/>
    <lineage>
        <taxon>Bacteria</taxon>
        <taxon>Pseudomonadati</taxon>
        <taxon>Acidobacteriota</taxon>
        <taxon>Terriglobia</taxon>
        <taxon>Terriglobales</taxon>
        <taxon>Acidobacteriaceae</taxon>
        <taxon>Granulicella</taxon>
    </lineage>
</organism>